<dbReference type="EMBL" id="JAOYFB010000015">
    <property type="protein sequence ID" value="KAK4017726.1"/>
    <property type="molecule type" value="Genomic_DNA"/>
</dbReference>
<protein>
    <submittedName>
        <fullName evidence="2">Uncharacterized protein</fullName>
    </submittedName>
</protein>
<name>A0ABQ9ZY40_9CRUS</name>
<dbReference type="Proteomes" id="UP001234178">
    <property type="component" value="Unassembled WGS sequence"/>
</dbReference>
<comment type="caution">
    <text evidence="2">The sequence shown here is derived from an EMBL/GenBank/DDBJ whole genome shotgun (WGS) entry which is preliminary data.</text>
</comment>
<gene>
    <name evidence="2" type="ORF">OUZ56_033441</name>
</gene>
<feature type="region of interest" description="Disordered" evidence="1">
    <location>
        <begin position="1"/>
        <end position="37"/>
    </location>
</feature>
<sequence length="138" mass="15319">MTLTPGGGKGTKNQYSRAGDKGPPIGGPEDRIPVNGPESWLFGRISSSAVGDVFRFQHTPHQSPCLGPRPRRRQLMPDWPHDHLLRRQLDRSEAMGMEPARVDLEIAEQLLQLAPDSIHRLRSPHLPFYGIQTLNGSG</sequence>
<proteinExistence type="predicted"/>
<keyword evidence="3" id="KW-1185">Reference proteome</keyword>
<evidence type="ECO:0000313" key="2">
    <source>
        <dbReference type="EMBL" id="KAK4017726.1"/>
    </source>
</evidence>
<evidence type="ECO:0000313" key="3">
    <source>
        <dbReference type="Proteomes" id="UP001234178"/>
    </source>
</evidence>
<organism evidence="2 3">
    <name type="scientific">Daphnia magna</name>
    <dbReference type="NCBI Taxonomy" id="35525"/>
    <lineage>
        <taxon>Eukaryota</taxon>
        <taxon>Metazoa</taxon>
        <taxon>Ecdysozoa</taxon>
        <taxon>Arthropoda</taxon>
        <taxon>Crustacea</taxon>
        <taxon>Branchiopoda</taxon>
        <taxon>Diplostraca</taxon>
        <taxon>Cladocera</taxon>
        <taxon>Anomopoda</taxon>
        <taxon>Daphniidae</taxon>
        <taxon>Daphnia</taxon>
    </lineage>
</organism>
<evidence type="ECO:0000256" key="1">
    <source>
        <dbReference type="SAM" id="MobiDB-lite"/>
    </source>
</evidence>
<accession>A0ABQ9ZY40</accession>
<feature type="compositionally biased region" description="Gly residues" evidence="1">
    <location>
        <begin position="1"/>
        <end position="10"/>
    </location>
</feature>
<reference evidence="2 3" key="1">
    <citation type="journal article" date="2023" name="Nucleic Acids Res.">
        <title>The hologenome of Daphnia magna reveals possible DNA methylation and microbiome-mediated evolution of the host genome.</title>
        <authorList>
            <person name="Chaturvedi A."/>
            <person name="Li X."/>
            <person name="Dhandapani V."/>
            <person name="Marshall H."/>
            <person name="Kissane S."/>
            <person name="Cuenca-Cambronero M."/>
            <person name="Asole G."/>
            <person name="Calvet F."/>
            <person name="Ruiz-Romero M."/>
            <person name="Marangio P."/>
            <person name="Guigo R."/>
            <person name="Rago D."/>
            <person name="Mirbahai L."/>
            <person name="Eastwood N."/>
            <person name="Colbourne J.K."/>
            <person name="Zhou J."/>
            <person name="Mallon E."/>
            <person name="Orsini L."/>
        </authorList>
    </citation>
    <scope>NUCLEOTIDE SEQUENCE [LARGE SCALE GENOMIC DNA]</scope>
    <source>
        <strain evidence="2">LRV0_1</strain>
    </source>
</reference>